<evidence type="ECO:0000313" key="2">
    <source>
        <dbReference type="Proteomes" id="UP000095517"/>
    </source>
</evidence>
<name>A0A174DAA2_9BACE</name>
<reference evidence="1 2" key="1">
    <citation type="submission" date="2015-09" db="EMBL/GenBank/DDBJ databases">
        <authorList>
            <consortium name="Pathogen Informatics"/>
        </authorList>
    </citation>
    <scope>NUCLEOTIDE SEQUENCE [LARGE SCALE GENOMIC DNA]</scope>
    <source>
        <strain evidence="1 2">2789STDY5608840</strain>
    </source>
</reference>
<evidence type="ECO:0000313" key="1">
    <source>
        <dbReference type="EMBL" id="CUO20955.1"/>
    </source>
</evidence>
<dbReference type="EMBL" id="CYZH01000007">
    <property type="protein sequence ID" value="CUO20955.1"/>
    <property type="molecule type" value="Genomic_DNA"/>
</dbReference>
<dbReference type="AlphaFoldDB" id="A0A174DAA2"/>
<proteinExistence type="predicted"/>
<accession>A0A174DAA2</accession>
<organism evidence="1 2">
    <name type="scientific">Bacteroides finegoldii</name>
    <dbReference type="NCBI Taxonomy" id="338188"/>
    <lineage>
        <taxon>Bacteria</taxon>
        <taxon>Pseudomonadati</taxon>
        <taxon>Bacteroidota</taxon>
        <taxon>Bacteroidia</taxon>
        <taxon>Bacteroidales</taxon>
        <taxon>Bacteroidaceae</taxon>
        <taxon>Bacteroides</taxon>
    </lineage>
</organism>
<dbReference type="Proteomes" id="UP000095517">
    <property type="component" value="Unassembled WGS sequence"/>
</dbReference>
<gene>
    <name evidence="1" type="ORF">ERS852397_01560</name>
</gene>
<protein>
    <submittedName>
        <fullName evidence="1">Uncharacterized protein</fullName>
    </submittedName>
</protein>
<sequence length="29" mass="3424">MSAFTELIKALFFNQLNKFLNYEGNISNR</sequence>